<dbReference type="Gramene" id="KOM38892">
    <property type="protein sequence ID" value="KOM38892"/>
    <property type="gene ID" value="LR48_Vigan03g227400"/>
</dbReference>
<dbReference type="Proteomes" id="UP000053144">
    <property type="component" value="Chromosome 3"/>
</dbReference>
<name>A0A0L9U886_PHAAN</name>
<reference evidence="2" key="1">
    <citation type="journal article" date="2015" name="Proc. Natl. Acad. Sci. U.S.A.">
        <title>Genome sequencing of adzuki bean (Vigna angularis) provides insight into high starch and low fat accumulation and domestication.</title>
        <authorList>
            <person name="Yang K."/>
            <person name="Tian Z."/>
            <person name="Chen C."/>
            <person name="Luo L."/>
            <person name="Zhao B."/>
            <person name="Wang Z."/>
            <person name="Yu L."/>
            <person name="Li Y."/>
            <person name="Sun Y."/>
            <person name="Li W."/>
            <person name="Chen Y."/>
            <person name="Li Y."/>
            <person name="Zhang Y."/>
            <person name="Ai D."/>
            <person name="Zhao J."/>
            <person name="Shang C."/>
            <person name="Ma Y."/>
            <person name="Wu B."/>
            <person name="Wang M."/>
            <person name="Gao L."/>
            <person name="Sun D."/>
            <person name="Zhang P."/>
            <person name="Guo F."/>
            <person name="Wang W."/>
            <person name="Li Y."/>
            <person name="Wang J."/>
            <person name="Varshney R.K."/>
            <person name="Wang J."/>
            <person name="Ling H.Q."/>
            <person name="Wan P."/>
        </authorList>
    </citation>
    <scope>NUCLEOTIDE SEQUENCE</scope>
    <source>
        <strain evidence="2">cv. Jingnong 6</strain>
    </source>
</reference>
<protein>
    <submittedName>
        <fullName evidence="1">Uncharacterized protein</fullName>
    </submittedName>
</protein>
<evidence type="ECO:0000313" key="1">
    <source>
        <dbReference type="EMBL" id="KOM38892.1"/>
    </source>
</evidence>
<dbReference type="EMBL" id="CM003373">
    <property type="protein sequence ID" value="KOM38892.1"/>
    <property type="molecule type" value="Genomic_DNA"/>
</dbReference>
<accession>A0A0L9U886</accession>
<evidence type="ECO:0000313" key="2">
    <source>
        <dbReference type="Proteomes" id="UP000053144"/>
    </source>
</evidence>
<sequence>MVSSSVNATNTRSSIIKIYGSGHAQQPKSIKVWVYCRRTGPTVDVCYSKHDYPLRHPQYLTHLRFHNPNNGFSFGFSSVNHTVTNDDQISLHKILDYNNMDQL</sequence>
<dbReference type="AlphaFoldDB" id="A0A0L9U886"/>
<organism evidence="1 2">
    <name type="scientific">Phaseolus angularis</name>
    <name type="common">Azuki bean</name>
    <name type="synonym">Vigna angularis</name>
    <dbReference type="NCBI Taxonomy" id="3914"/>
    <lineage>
        <taxon>Eukaryota</taxon>
        <taxon>Viridiplantae</taxon>
        <taxon>Streptophyta</taxon>
        <taxon>Embryophyta</taxon>
        <taxon>Tracheophyta</taxon>
        <taxon>Spermatophyta</taxon>
        <taxon>Magnoliopsida</taxon>
        <taxon>eudicotyledons</taxon>
        <taxon>Gunneridae</taxon>
        <taxon>Pentapetalae</taxon>
        <taxon>rosids</taxon>
        <taxon>fabids</taxon>
        <taxon>Fabales</taxon>
        <taxon>Fabaceae</taxon>
        <taxon>Papilionoideae</taxon>
        <taxon>50 kb inversion clade</taxon>
        <taxon>NPAAA clade</taxon>
        <taxon>indigoferoid/millettioid clade</taxon>
        <taxon>Phaseoleae</taxon>
        <taxon>Vigna</taxon>
    </lineage>
</organism>
<gene>
    <name evidence="1" type="ORF">LR48_Vigan03g227400</name>
</gene>
<proteinExistence type="predicted"/>